<comment type="caution">
    <text evidence="8">The sequence shown here is derived from an EMBL/GenBank/DDBJ whole genome shotgun (WGS) entry which is preliminary data.</text>
</comment>
<dbReference type="Gene3D" id="3.40.50.150">
    <property type="entry name" value="Vaccinia Virus protein VP39"/>
    <property type="match status" value="1"/>
</dbReference>
<feature type="region of interest" description="Disordered" evidence="7">
    <location>
        <begin position="1"/>
        <end position="41"/>
    </location>
</feature>
<name>A0ABR9J7K1_9MICC</name>
<keyword evidence="1 6" id="KW-0963">Cytoplasm</keyword>
<comment type="subcellular location">
    <subcellularLocation>
        <location evidence="6">Cytoplasm</location>
    </subcellularLocation>
</comment>
<dbReference type="PANTHER" id="PTHR31760">
    <property type="entry name" value="S-ADENOSYL-L-METHIONINE-DEPENDENT METHYLTRANSFERASES SUPERFAMILY PROTEIN"/>
    <property type="match status" value="1"/>
</dbReference>
<evidence type="ECO:0000256" key="3">
    <source>
        <dbReference type="ARBA" id="ARBA00022603"/>
    </source>
</evidence>
<evidence type="ECO:0000256" key="2">
    <source>
        <dbReference type="ARBA" id="ARBA00022552"/>
    </source>
</evidence>
<comment type="caution">
    <text evidence="6">Lacks conserved residue(s) required for the propagation of feature annotation.</text>
</comment>
<dbReference type="InterPro" id="IPR003682">
    <property type="entry name" value="rRNA_ssu_MeTfrase_G"/>
</dbReference>
<dbReference type="PANTHER" id="PTHR31760:SF0">
    <property type="entry name" value="S-ADENOSYL-L-METHIONINE-DEPENDENT METHYLTRANSFERASES SUPERFAMILY PROTEIN"/>
    <property type="match status" value="1"/>
</dbReference>
<keyword evidence="5 6" id="KW-0949">S-adenosyl-L-methionine</keyword>
<dbReference type="EMBL" id="JADBEE010000001">
    <property type="protein sequence ID" value="MBE1514973.1"/>
    <property type="molecule type" value="Genomic_DNA"/>
</dbReference>
<evidence type="ECO:0000256" key="5">
    <source>
        <dbReference type="ARBA" id="ARBA00022691"/>
    </source>
</evidence>
<feature type="binding site" evidence="6">
    <location>
        <position position="174"/>
    </location>
    <ligand>
        <name>S-adenosyl-L-methionine</name>
        <dbReference type="ChEBI" id="CHEBI:59789"/>
    </ligand>
</feature>
<dbReference type="NCBIfam" id="TIGR00138">
    <property type="entry name" value="rsmG_gidB"/>
    <property type="match status" value="1"/>
</dbReference>
<dbReference type="Proteomes" id="UP000636579">
    <property type="component" value="Unassembled WGS sequence"/>
</dbReference>
<keyword evidence="9" id="KW-1185">Reference proteome</keyword>
<sequence length="250" mass="27438">MSEHPRVDDDSVNEESAQTRFAEEDSADTPETVEETPELTEPERAAALTLFGDRLELAERYVGHLCSTGIDHGLLGPREVPRIWSRHVLNCAVLAPELTADTTVADVGSGAGLPGLALAIARPDVEFILIEPMERRVEWLSTVVQDLDLDNVQLIRARAEEVTDEVMADVVTARAVTALKKLLPLTVPLLDDDGELLLLKGRSVRAEIEAASKSFSRYKLQKPTVELLGEGLLEEPSTVVRCRRRSARVA</sequence>
<proteinExistence type="inferred from homology"/>
<feature type="binding site" evidence="6">
    <location>
        <begin position="159"/>
        <end position="160"/>
    </location>
    <ligand>
        <name>S-adenosyl-L-methionine</name>
        <dbReference type="ChEBI" id="CHEBI:59789"/>
    </ligand>
</feature>
<gene>
    <name evidence="6" type="primary">rsmG</name>
    <name evidence="8" type="ORF">H4W26_001728</name>
</gene>
<keyword evidence="4 6" id="KW-0808">Transferase</keyword>
<reference evidence="8 9" key="1">
    <citation type="submission" date="2020-10" db="EMBL/GenBank/DDBJ databases">
        <title>Sequencing the genomes of 1000 actinobacteria strains.</title>
        <authorList>
            <person name="Klenk H.-P."/>
        </authorList>
    </citation>
    <scope>NUCLEOTIDE SEQUENCE [LARGE SCALE GENOMIC DNA]</scope>
    <source>
        <strain evidence="8 9">DSM 15474</strain>
    </source>
</reference>
<dbReference type="SUPFAM" id="SSF53335">
    <property type="entry name" value="S-adenosyl-L-methionine-dependent methyltransferases"/>
    <property type="match status" value="1"/>
</dbReference>
<evidence type="ECO:0000256" key="7">
    <source>
        <dbReference type="SAM" id="MobiDB-lite"/>
    </source>
</evidence>
<feature type="binding site" evidence="6">
    <location>
        <position position="113"/>
    </location>
    <ligand>
        <name>S-adenosyl-L-methionine</name>
        <dbReference type="ChEBI" id="CHEBI:59789"/>
    </ligand>
</feature>
<dbReference type="GO" id="GO:0032259">
    <property type="term" value="P:methylation"/>
    <property type="evidence" value="ECO:0007669"/>
    <property type="project" value="UniProtKB-KW"/>
</dbReference>
<keyword evidence="3 6" id="KW-0489">Methyltransferase</keyword>
<organism evidence="8 9">
    <name type="scientific">Nesterenkonia halotolerans</name>
    <dbReference type="NCBI Taxonomy" id="225325"/>
    <lineage>
        <taxon>Bacteria</taxon>
        <taxon>Bacillati</taxon>
        <taxon>Actinomycetota</taxon>
        <taxon>Actinomycetes</taxon>
        <taxon>Micrococcales</taxon>
        <taxon>Micrococcaceae</taxon>
        <taxon>Nesterenkonia</taxon>
    </lineage>
</organism>
<feature type="compositionally biased region" description="Acidic residues" evidence="7">
    <location>
        <begin position="24"/>
        <end position="40"/>
    </location>
</feature>
<evidence type="ECO:0000313" key="9">
    <source>
        <dbReference type="Proteomes" id="UP000636579"/>
    </source>
</evidence>
<dbReference type="EC" id="2.1.1.-" evidence="6"/>
<feature type="binding site" evidence="6">
    <location>
        <position position="108"/>
    </location>
    <ligand>
        <name>S-adenosyl-L-methionine</name>
        <dbReference type="ChEBI" id="CHEBI:59789"/>
    </ligand>
</feature>
<comment type="similarity">
    <text evidence="6">Belongs to the methyltransferase superfamily. RNA methyltransferase RsmG family.</text>
</comment>
<evidence type="ECO:0000256" key="6">
    <source>
        <dbReference type="HAMAP-Rule" id="MF_00074"/>
    </source>
</evidence>
<keyword evidence="2 6" id="KW-0698">rRNA processing</keyword>
<protein>
    <recommendedName>
        <fullName evidence="6">Ribosomal RNA small subunit methyltransferase G</fullName>
        <ecNumber evidence="6">2.1.1.-</ecNumber>
    </recommendedName>
    <alternativeName>
        <fullName evidence="6">16S rRNA 7-methylguanosine methyltransferase</fullName>
        <shortName evidence="6">16S rRNA m7G methyltransferase</shortName>
    </alternativeName>
</protein>
<dbReference type="HAMAP" id="MF_00074">
    <property type="entry name" value="16SrRNA_methyltr_G"/>
    <property type="match status" value="1"/>
</dbReference>
<dbReference type="InterPro" id="IPR029063">
    <property type="entry name" value="SAM-dependent_MTases_sf"/>
</dbReference>
<accession>A0ABR9J7K1</accession>
<dbReference type="CDD" id="cd02440">
    <property type="entry name" value="AdoMet_MTases"/>
    <property type="match status" value="1"/>
</dbReference>
<dbReference type="RefSeq" id="WP_192591658.1">
    <property type="nucleotide sequence ID" value="NZ_JADBEE010000001.1"/>
</dbReference>
<evidence type="ECO:0000256" key="1">
    <source>
        <dbReference type="ARBA" id="ARBA00022490"/>
    </source>
</evidence>
<evidence type="ECO:0000313" key="8">
    <source>
        <dbReference type="EMBL" id="MBE1514973.1"/>
    </source>
</evidence>
<evidence type="ECO:0000256" key="4">
    <source>
        <dbReference type="ARBA" id="ARBA00022679"/>
    </source>
</evidence>
<dbReference type="Pfam" id="PF02527">
    <property type="entry name" value="GidB"/>
    <property type="match status" value="1"/>
</dbReference>
<dbReference type="GO" id="GO:0008168">
    <property type="term" value="F:methyltransferase activity"/>
    <property type="evidence" value="ECO:0007669"/>
    <property type="project" value="UniProtKB-KW"/>
</dbReference>
<comment type="function">
    <text evidence="6">Specifically methylates the N7 position of a guanine in 16S rRNA.</text>
</comment>